<dbReference type="Gene3D" id="1.10.287.130">
    <property type="match status" value="1"/>
</dbReference>
<dbReference type="PANTHER" id="PTHR43711">
    <property type="entry name" value="TWO-COMPONENT HISTIDINE KINASE"/>
    <property type="match status" value="1"/>
</dbReference>
<evidence type="ECO:0000256" key="10">
    <source>
        <dbReference type="ARBA" id="ARBA00022840"/>
    </source>
</evidence>
<dbReference type="CDD" id="cd00082">
    <property type="entry name" value="HisKA"/>
    <property type="match status" value="1"/>
</dbReference>
<dbReference type="SMART" id="SM00388">
    <property type="entry name" value="HisKA"/>
    <property type="match status" value="1"/>
</dbReference>
<keyword evidence="8" id="KW-0547">Nucleotide-binding</keyword>
<reference evidence="15" key="1">
    <citation type="journal article" date="2023" name="Int. J. Syst. Evol. Microbiol.">
        <title>Collibacillus ludicampi gen. nov., sp. nov., a new soil bacterium of the family Alicyclobacillaceae.</title>
        <authorList>
            <person name="Jojima T."/>
            <person name="Ioku Y."/>
            <person name="Fukuta Y."/>
            <person name="Shirasaka N."/>
            <person name="Matsumura Y."/>
            <person name="Mori M."/>
        </authorList>
    </citation>
    <scope>NUCLEOTIDE SEQUENCE</scope>
    <source>
        <strain evidence="15">TP075</strain>
    </source>
</reference>
<keyword evidence="9" id="KW-0418">Kinase</keyword>
<keyword evidence="11" id="KW-0902">Two-component regulatory system</keyword>
<proteinExistence type="predicted"/>
<evidence type="ECO:0000256" key="9">
    <source>
        <dbReference type="ARBA" id="ARBA00022777"/>
    </source>
</evidence>
<keyword evidence="12 13" id="KW-0472">Membrane</keyword>
<dbReference type="PRINTS" id="PR00344">
    <property type="entry name" value="BCTRLSENSOR"/>
</dbReference>
<evidence type="ECO:0000256" key="4">
    <source>
        <dbReference type="ARBA" id="ARBA00012438"/>
    </source>
</evidence>
<feature type="transmembrane region" description="Helical" evidence="13">
    <location>
        <begin position="190"/>
        <end position="213"/>
    </location>
</feature>
<keyword evidence="13" id="KW-0812">Transmembrane</keyword>
<dbReference type="GO" id="GO:0045121">
    <property type="term" value="C:membrane raft"/>
    <property type="evidence" value="ECO:0007669"/>
    <property type="project" value="UniProtKB-SubCell"/>
</dbReference>
<evidence type="ECO:0000256" key="1">
    <source>
        <dbReference type="ARBA" id="ARBA00000085"/>
    </source>
</evidence>
<sequence length="464" mass="52896">MISDITKRVRNLIRNKLKQHDMFKRTQNRLTILYGSMLIIFLLFFSVIVYSVFYMIITNEQNQEVQTLADQDLAIYQNLLKHDSNDRDQTIDFQKVFQANEDQFFCYVVTSDGRLVAGNELISGLRGVLLNKVHGWIPVSGEVRYETVKLTHERKLNLLMAGRAIYDHDRLIGMIYTAKDITFYRHIFEMLLIVLIVLSLFFLIVASIVGYFMSRKAMIPIVKSYTRQQEFVADASHELRTPLSVLYSSLEVIEAEEQDKISSFSRKVLFDMKDELKRMKKLVNDLLILARSDSEGLDLLNETFDVVSTAEKLIRSIQPLANSGQIQLHLAAPEKLIMYGDQERIRQLLFILLDNAIKYTPAGGEVTVSLHRVTKQKKKLLCLSVKDTGIGIPLEQQKRIFDRFFRGDKDRSRQTGGTGLGLSIAKSIAEAHQGSIEVSSTEGSGSTFTVWIPLGGRKDKEGDI</sequence>
<dbReference type="PANTHER" id="PTHR43711:SF28">
    <property type="entry name" value="SENSOR HISTIDINE KINASE YXDK"/>
    <property type="match status" value="1"/>
</dbReference>
<evidence type="ECO:0000256" key="2">
    <source>
        <dbReference type="ARBA" id="ARBA00004236"/>
    </source>
</evidence>
<evidence type="ECO:0000256" key="6">
    <source>
        <dbReference type="ARBA" id="ARBA00022553"/>
    </source>
</evidence>
<gene>
    <name evidence="15" type="ORF">DNHGIG_21580</name>
</gene>
<comment type="catalytic activity">
    <reaction evidence="1">
        <text>ATP + protein L-histidine = ADP + protein N-phospho-L-histidine.</text>
        <dbReference type="EC" id="2.7.13.3"/>
    </reaction>
</comment>
<dbReference type="InterPro" id="IPR004358">
    <property type="entry name" value="Sig_transdc_His_kin-like_C"/>
</dbReference>
<dbReference type="SUPFAM" id="SSF47384">
    <property type="entry name" value="Homodimeric domain of signal transducing histidine kinase"/>
    <property type="match status" value="1"/>
</dbReference>
<keyword evidence="7" id="KW-0808">Transferase</keyword>
<keyword evidence="13" id="KW-1133">Transmembrane helix</keyword>
<evidence type="ECO:0000313" key="15">
    <source>
        <dbReference type="EMBL" id="GIM46609.1"/>
    </source>
</evidence>
<protein>
    <recommendedName>
        <fullName evidence="4">histidine kinase</fullName>
        <ecNumber evidence="4">2.7.13.3</ecNumber>
    </recommendedName>
</protein>
<comment type="caution">
    <text evidence="15">The sequence shown here is derived from an EMBL/GenBank/DDBJ whole genome shotgun (WGS) entry which is preliminary data.</text>
</comment>
<dbReference type="Gene3D" id="3.30.565.10">
    <property type="entry name" value="Histidine kinase-like ATPase, C-terminal domain"/>
    <property type="match status" value="1"/>
</dbReference>
<evidence type="ECO:0000256" key="7">
    <source>
        <dbReference type="ARBA" id="ARBA00022679"/>
    </source>
</evidence>
<keyword evidence="16" id="KW-1185">Reference proteome</keyword>
<dbReference type="EC" id="2.7.13.3" evidence="4"/>
<dbReference type="Pfam" id="PF02518">
    <property type="entry name" value="HATPase_c"/>
    <property type="match status" value="1"/>
</dbReference>
<evidence type="ECO:0000256" key="11">
    <source>
        <dbReference type="ARBA" id="ARBA00023012"/>
    </source>
</evidence>
<dbReference type="InterPro" id="IPR005467">
    <property type="entry name" value="His_kinase_dom"/>
</dbReference>
<dbReference type="FunFam" id="1.10.287.130:FF:000001">
    <property type="entry name" value="Two-component sensor histidine kinase"/>
    <property type="match status" value="1"/>
</dbReference>
<dbReference type="RefSeq" id="WP_282199683.1">
    <property type="nucleotide sequence ID" value="NZ_BOQE01000001.1"/>
</dbReference>
<evidence type="ECO:0000313" key="16">
    <source>
        <dbReference type="Proteomes" id="UP001057291"/>
    </source>
</evidence>
<dbReference type="PROSITE" id="PS50109">
    <property type="entry name" value="HIS_KIN"/>
    <property type="match status" value="1"/>
</dbReference>
<dbReference type="InterPro" id="IPR003661">
    <property type="entry name" value="HisK_dim/P_dom"/>
</dbReference>
<evidence type="ECO:0000256" key="3">
    <source>
        <dbReference type="ARBA" id="ARBA00004314"/>
    </source>
</evidence>
<dbReference type="SUPFAM" id="SSF55874">
    <property type="entry name" value="ATPase domain of HSP90 chaperone/DNA topoisomerase II/histidine kinase"/>
    <property type="match status" value="1"/>
</dbReference>
<dbReference type="InterPro" id="IPR036097">
    <property type="entry name" value="HisK_dim/P_sf"/>
</dbReference>
<dbReference type="FunFam" id="3.30.565.10:FF:000023">
    <property type="entry name" value="PAS domain-containing sensor histidine kinase"/>
    <property type="match status" value="1"/>
</dbReference>
<evidence type="ECO:0000259" key="14">
    <source>
        <dbReference type="PROSITE" id="PS50109"/>
    </source>
</evidence>
<dbReference type="Pfam" id="PF00512">
    <property type="entry name" value="HisKA"/>
    <property type="match status" value="1"/>
</dbReference>
<evidence type="ECO:0000256" key="5">
    <source>
        <dbReference type="ARBA" id="ARBA00022475"/>
    </source>
</evidence>
<keyword evidence="10" id="KW-0067">ATP-binding</keyword>
<feature type="transmembrane region" description="Helical" evidence="13">
    <location>
        <begin position="32"/>
        <end position="57"/>
    </location>
</feature>
<dbReference type="EMBL" id="BOQE01000001">
    <property type="protein sequence ID" value="GIM46609.1"/>
    <property type="molecule type" value="Genomic_DNA"/>
</dbReference>
<feature type="domain" description="Histidine kinase" evidence="14">
    <location>
        <begin position="234"/>
        <end position="456"/>
    </location>
</feature>
<keyword evidence="6" id="KW-0597">Phosphoprotein</keyword>
<evidence type="ECO:0000256" key="8">
    <source>
        <dbReference type="ARBA" id="ARBA00022741"/>
    </source>
</evidence>
<dbReference type="GO" id="GO:0005886">
    <property type="term" value="C:plasma membrane"/>
    <property type="evidence" value="ECO:0007669"/>
    <property type="project" value="UniProtKB-SubCell"/>
</dbReference>
<name>A0AAV4LG53_9BACL</name>
<dbReference type="Proteomes" id="UP001057291">
    <property type="component" value="Unassembled WGS sequence"/>
</dbReference>
<keyword evidence="5" id="KW-1003">Cell membrane</keyword>
<dbReference type="GO" id="GO:0000155">
    <property type="term" value="F:phosphorelay sensor kinase activity"/>
    <property type="evidence" value="ECO:0007669"/>
    <property type="project" value="InterPro"/>
</dbReference>
<dbReference type="SMART" id="SM00387">
    <property type="entry name" value="HATPase_c"/>
    <property type="match status" value="1"/>
</dbReference>
<dbReference type="InterPro" id="IPR036890">
    <property type="entry name" value="HATPase_C_sf"/>
</dbReference>
<dbReference type="GO" id="GO:0005524">
    <property type="term" value="F:ATP binding"/>
    <property type="evidence" value="ECO:0007669"/>
    <property type="project" value="UniProtKB-KW"/>
</dbReference>
<evidence type="ECO:0000256" key="13">
    <source>
        <dbReference type="SAM" id="Phobius"/>
    </source>
</evidence>
<dbReference type="InterPro" id="IPR003594">
    <property type="entry name" value="HATPase_dom"/>
</dbReference>
<organism evidence="15 16">
    <name type="scientific">Collibacillus ludicampi</name>
    <dbReference type="NCBI Taxonomy" id="2771369"/>
    <lineage>
        <taxon>Bacteria</taxon>
        <taxon>Bacillati</taxon>
        <taxon>Bacillota</taxon>
        <taxon>Bacilli</taxon>
        <taxon>Bacillales</taxon>
        <taxon>Alicyclobacillaceae</taxon>
        <taxon>Collibacillus</taxon>
    </lineage>
</organism>
<dbReference type="AlphaFoldDB" id="A0AAV4LG53"/>
<dbReference type="InterPro" id="IPR050736">
    <property type="entry name" value="Sensor_HK_Regulatory"/>
</dbReference>
<evidence type="ECO:0000256" key="12">
    <source>
        <dbReference type="ARBA" id="ARBA00023136"/>
    </source>
</evidence>
<accession>A0AAV4LG53</accession>
<dbReference type="CDD" id="cd16922">
    <property type="entry name" value="HATPase_EvgS-ArcB-TorS-like"/>
    <property type="match status" value="1"/>
</dbReference>
<comment type="subcellular location">
    <subcellularLocation>
        <location evidence="2">Cell membrane</location>
    </subcellularLocation>
    <subcellularLocation>
        <location evidence="3">Membrane raft</location>
        <topology evidence="3">Multi-pass membrane protein</topology>
    </subcellularLocation>
</comment>